<dbReference type="Gene3D" id="3.40.50.1820">
    <property type="entry name" value="alpha/beta hydrolase"/>
    <property type="match status" value="1"/>
</dbReference>
<name>A0A9Q8PM26_PASFU</name>
<evidence type="ECO:0000259" key="3">
    <source>
        <dbReference type="Pfam" id="PF07859"/>
    </source>
</evidence>
<dbReference type="Pfam" id="PF07859">
    <property type="entry name" value="Abhydrolase_3"/>
    <property type="match status" value="1"/>
</dbReference>
<organism evidence="4 5">
    <name type="scientific">Passalora fulva</name>
    <name type="common">Tomato leaf mold</name>
    <name type="synonym">Cladosporium fulvum</name>
    <dbReference type="NCBI Taxonomy" id="5499"/>
    <lineage>
        <taxon>Eukaryota</taxon>
        <taxon>Fungi</taxon>
        <taxon>Dikarya</taxon>
        <taxon>Ascomycota</taxon>
        <taxon>Pezizomycotina</taxon>
        <taxon>Dothideomycetes</taxon>
        <taxon>Dothideomycetidae</taxon>
        <taxon>Mycosphaerellales</taxon>
        <taxon>Mycosphaerellaceae</taxon>
        <taxon>Fulvia</taxon>
    </lineage>
</organism>
<proteinExistence type="inferred from homology"/>
<reference evidence="4" key="2">
    <citation type="journal article" date="2022" name="Microb. Genom.">
        <title>A chromosome-scale genome assembly of the tomato pathogen Cladosporium fulvum reveals a compartmentalized genome architecture and the presence of a dispensable chromosome.</title>
        <authorList>
            <person name="Zaccaron A.Z."/>
            <person name="Chen L.H."/>
            <person name="Samaras A."/>
            <person name="Stergiopoulos I."/>
        </authorList>
    </citation>
    <scope>NUCLEOTIDE SEQUENCE</scope>
    <source>
        <strain evidence="4">Race5_Kim</strain>
    </source>
</reference>
<dbReference type="AlphaFoldDB" id="A0A9Q8PM26"/>
<dbReference type="GO" id="GO:0016787">
    <property type="term" value="F:hydrolase activity"/>
    <property type="evidence" value="ECO:0007669"/>
    <property type="project" value="UniProtKB-KW"/>
</dbReference>
<gene>
    <name evidence="4" type="ORF">CLAFUR5_14214</name>
</gene>
<reference evidence="4" key="1">
    <citation type="submission" date="2021-12" db="EMBL/GenBank/DDBJ databases">
        <authorList>
            <person name="Zaccaron A."/>
            <person name="Stergiopoulos I."/>
        </authorList>
    </citation>
    <scope>NUCLEOTIDE SEQUENCE</scope>
    <source>
        <strain evidence="4">Race5_Kim</strain>
    </source>
</reference>
<dbReference type="SUPFAM" id="SSF53474">
    <property type="entry name" value="alpha/beta-Hydrolases"/>
    <property type="match status" value="1"/>
</dbReference>
<dbReference type="PANTHER" id="PTHR23024:SF24">
    <property type="entry name" value="ALPHA_BETA HYDROLASE FOLD-3 DOMAIN-CONTAINING PROTEIN"/>
    <property type="match status" value="1"/>
</dbReference>
<dbReference type="EMBL" id="CP090175">
    <property type="protein sequence ID" value="UJO25026.1"/>
    <property type="molecule type" value="Genomic_DNA"/>
</dbReference>
<dbReference type="RefSeq" id="XP_047769392.1">
    <property type="nucleotide sequence ID" value="XM_047913362.1"/>
</dbReference>
<sequence>MTMQAHGFACLRAYINTRCYVLRSSWLSPDTQPTSTKSYGRTDLFASRVFIPKSASTTGQAQRLPLVICVHGGGFILNNPSFDDPLARRLADIVNCVVVSIDYRKAPQSKFPAAYNDIVEQSLAVINDKDLPIGSTKVVLCDSSAGGNLVLAAAQHPEIRSRLVDVLGLYPLCEVGIC</sequence>
<dbReference type="OMA" id="AYINTRC"/>
<dbReference type="GeneID" id="71994092"/>
<dbReference type="InterPro" id="IPR029058">
    <property type="entry name" value="AB_hydrolase_fold"/>
</dbReference>
<dbReference type="Proteomes" id="UP000756132">
    <property type="component" value="Chromosome 13"/>
</dbReference>
<feature type="domain" description="Alpha/beta hydrolase fold-3" evidence="3">
    <location>
        <begin position="67"/>
        <end position="160"/>
    </location>
</feature>
<dbReference type="InterPro" id="IPR050466">
    <property type="entry name" value="Carboxylest/Gibb_receptor"/>
</dbReference>
<accession>A0A9Q8PM26</accession>
<keyword evidence="5" id="KW-1185">Reference proteome</keyword>
<protein>
    <submittedName>
        <fullName evidence="4">AB hydrolase superfamily protein</fullName>
    </submittedName>
</protein>
<dbReference type="PANTHER" id="PTHR23024">
    <property type="entry name" value="ARYLACETAMIDE DEACETYLASE"/>
    <property type="match status" value="1"/>
</dbReference>
<keyword evidence="2 4" id="KW-0378">Hydrolase</keyword>
<evidence type="ECO:0000313" key="4">
    <source>
        <dbReference type="EMBL" id="UJO25026.1"/>
    </source>
</evidence>
<dbReference type="PROSITE" id="PS01173">
    <property type="entry name" value="LIPASE_GDXG_HIS"/>
    <property type="match status" value="1"/>
</dbReference>
<dbReference type="OrthoDB" id="408631at2759"/>
<evidence type="ECO:0000256" key="1">
    <source>
        <dbReference type="ARBA" id="ARBA00010515"/>
    </source>
</evidence>
<evidence type="ECO:0000313" key="5">
    <source>
        <dbReference type="Proteomes" id="UP000756132"/>
    </source>
</evidence>
<comment type="similarity">
    <text evidence="1">Belongs to the 'GDXG' lipolytic enzyme family.</text>
</comment>
<dbReference type="InterPro" id="IPR002168">
    <property type="entry name" value="Lipase_GDXG_HIS_AS"/>
</dbReference>
<evidence type="ECO:0000256" key="2">
    <source>
        <dbReference type="ARBA" id="ARBA00022801"/>
    </source>
</evidence>
<dbReference type="KEGG" id="ffu:CLAFUR5_14214"/>
<dbReference type="InterPro" id="IPR013094">
    <property type="entry name" value="AB_hydrolase_3"/>
</dbReference>